<feature type="compositionally biased region" description="Low complexity" evidence="1">
    <location>
        <begin position="199"/>
        <end position="212"/>
    </location>
</feature>
<evidence type="ECO:0000313" key="5">
    <source>
        <dbReference type="Proteomes" id="UP000199301"/>
    </source>
</evidence>
<feature type="domain" description="Phage shock protein PspC N-terminal" evidence="3">
    <location>
        <begin position="48"/>
        <end position="103"/>
    </location>
</feature>
<gene>
    <name evidence="4" type="ORF">SAMN04489718_3784</name>
</gene>
<dbReference type="STRING" id="995062.SAMN04489718_3784"/>
<keyword evidence="2" id="KW-0472">Membrane</keyword>
<evidence type="ECO:0000313" key="4">
    <source>
        <dbReference type="EMBL" id="SDR15158.1"/>
    </source>
</evidence>
<feature type="region of interest" description="Disordered" evidence="1">
    <location>
        <begin position="1"/>
        <end position="35"/>
    </location>
</feature>
<feature type="transmembrane region" description="Helical" evidence="2">
    <location>
        <begin position="305"/>
        <end position="323"/>
    </location>
</feature>
<organism evidence="4 5">
    <name type="scientific">Actinopolyspora saharensis</name>
    <dbReference type="NCBI Taxonomy" id="995062"/>
    <lineage>
        <taxon>Bacteria</taxon>
        <taxon>Bacillati</taxon>
        <taxon>Actinomycetota</taxon>
        <taxon>Actinomycetes</taxon>
        <taxon>Actinopolysporales</taxon>
        <taxon>Actinopolysporaceae</taxon>
        <taxon>Actinopolyspora</taxon>
    </lineage>
</organism>
<dbReference type="Pfam" id="PF04024">
    <property type="entry name" value="PspC"/>
    <property type="match status" value="1"/>
</dbReference>
<feature type="transmembrane region" description="Helical" evidence="2">
    <location>
        <begin position="255"/>
        <end position="274"/>
    </location>
</feature>
<feature type="compositionally biased region" description="Gly residues" evidence="1">
    <location>
        <begin position="22"/>
        <end position="35"/>
    </location>
</feature>
<dbReference type="EMBL" id="FNKO01000002">
    <property type="protein sequence ID" value="SDR15158.1"/>
    <property type="molecule type" value="Genomic_DNA"/>
</dbReference>
<evidence type="ECO:0000256" key="1">
    <source>
        <dbReference type="SAM" id="MobiDB-lite"/>
    </source>
</evidence>
<evidence type="ECO:0000256" key="2">
    <source>
        <dbReference type="SAM" id="Phobius"/>
    </source>
</evidence>
<evidence type="ECO:0000259" key="3">
    <source>
        <dbReference type="Pfam" id="PF04024"/>
    </source>
</evidence>
<accession>A0A1H1GQH9</accession>
<protein>
    <submittedName>
        <fullName evidence="4">Phage shock protein PspC (Stress-responsive transcriptional regulator)</fullName>
    </submittedName>
</protein>
<feature type="transmembrane region" description="Helical" evidence="2">
    <location>
        <begin position="280"/>
        <end position="298"/>
    </location>
</feature>
<name>A0A1H1GQH9_9ACTN</name>
<reference evidence="5" key="1">
    <citation type="submission" date="2016-10" db="EMBL/GenBank/DDBJ databases">
        <authorList>
            <person name="Varghese N."/>
            <person name="Submissions S."/>
        </authorList>
    </citation>
    <scope>NUCLEOTIDE SEQUENCE [LARGE SCALE GENOMIC DNA]</scope>
    <source>
        <strain evidence="5">DSM 45459</strain>
    </source>
</reference>
<proteinExistence type="predicted"/>
<keyword evidence="5" id="KW-1185">Reference proteome</keyword>
<dbReference type="OrthoDB" id="3208990at2"/>
<sequence length="445" mass="45726">MRTQGGSMSGPVGDDGTEASGRSGGPGRGAESGGEGFQDVLRRVWSTRPTRTEGNRKIAGVSAALGERYGIDPVLFRVGFTVGTFYGGAGLLLYVLLWLALPKLDSRTGRVRDNSPVLLVLAALLLVPTMFAMFDLPSVFGLLLGLLLLYLLHQHYSGRTPPSPPAGTAAAPSGRTTTNAAPNPAADEPATAWVYPGGETTETTAAHSAAPAAEPPAPAAAHTPPPEQGPPPSTPPPVPEPPRSRPSGNRSRRSVTLITLGVALLTGGFAVALSLSPVQVGALMLGVLGCGMLVGAFLRGGRGLIAFAIPLALLSTLAGLLPADPWQGVSRVTATPNTAAELAPRYSEPMGSITLHLDHMRLRADEQAHSAVHLGAGTTTVYLPRNADVHVTCSADFGSVNCLGQHGSGRDVLLHNTDLGADGPGGGTIELDLSTKTGTVEVFRG</sequence>
<dbReference type="Proteomes" id="UP000199301">
    <property type="component" value="Unassembled WGS sequence"/>
</dbReference>
<feature type="region of interest" description="Disordered" evidence="1">
    <location>
        <begin position="160"/>
        <end position="252"/>
    </location>
</feature>
<keyword evidence="2" id="KW-1133">Transmembrane helix</keyword>
<dbReference type="InterPro" id="IPR007168">
    <property type="entry name" value="Phageshock_PspC_N"/>
</dbReference>
<dbReference type="AlphaFoldDB" id="A0A1H1GQH9"/>
<feature type="compositionally biased region" description="Pro residues" evidence="1">
    <location>
        <begin position="213"/>
        <end position="241"/>
    </location>
</feature>
<keyword evidence="2" id="KW-0812">Transmembrane</keyword>
<feature type="transmembrane region" description="Helical" evidence="2">
    <location>
        <begin position="74"/>
        <end position="99"/>
    </location>
</feature>
<feature type="transmembrane region" description="Helical" evidence="2">
    <location>
        <begin position="119"/>
        <end position="152"/>
    </location>
</feature>
<feature type="compositionally biased region" description="Low complexity" evidence="1">
    <location>
        <begin position="160"/>
        <end position="192"/>
    </location>
</feature>